<keyword evidence="2" id="KW-1185">Reference proteome</keyword>
<evidence type="ECO:0000313" key="1">
    <source>
        <dbReference type="EMBL" id="KAF5902517.1"/>
    </source>
</evidence>
<dbReference type="EMBL" id="QNUK01000088">
    <property type="protein sequence ID" value="KAF5902517.1"/>
    <property type="molecule type" value="Genomic_DNA"/>
</dbReference>
<name>A0A8J4UNH2_CLAMG</name>
<evidence type="ECO:0000313" key="2">
    <source>
        <dbReference type="Proteomes" id="UP000727407"/>
    </source>
</evidence>
<gene>
    <name evidence="1" type="ORF">DAT39_007741</name>
</gene>
<organism evidence="1 2">
    <name type="scientific">Clarias magur</name>
    <name type="common">Asian catfish</name>
    <name type="synonym">Macropteronotus magur</name>
    <dbReference type="NCBI Taxonomy" id="1594786"/>
    <lineage>
        <taxon>Eukaryota</taxon>
        <taxon>Metazoa</taxon>
        <taxon>Chordata</taxon>
        <taxon>Craniata</taxon>
        <taxon>Vertebrata</taxon>
        <taxon>Euteleostomi</taxon>
        <taxon>Actinopterygii</taxon>
        <taxon>Neopterygii</taxon>
        <taxon>Teleostei</taxon>
        <taxon>Ostariophysi</taxon>
        <taxon>Siluriformes</taxon>
        <taxon>Clariidae</taxon>
        <taxon>Clarias</taxon>
    </lineage>
</organism>
<accession>A0A8J4UNH2</accession>
<comment type="caution">
    <text evidence="1">The sequence shown here is derived from an EMBL/GenBank/DDBJ whole genome shotgun (WGS) entry which is preliminary data.</text>
</comment>
<reference evidence="1" key="1">
    <citation type="submission" date="2020-07" db="EMBL/GenBank/DDBJ databases">
        <title>Clarias magur genome sequencing, assembly and annotation.</title>
        <authorList>
            <person name="Kushwaha B."/>
            <person name="Kumar R."/>
            <person name="Das P."/>
            <person name="Joshi C.G."/>
            <person name="Kumar D."/>
            <person name="Nagpure N.S."/>
            <person name="Pandey M."/>
            <person name="Agarwal S."/>
            <person name="Srivastava S."/>
            <person name="Singh M."/>
            <person name="Sahoo L."/>
            <person name="Jayasankar P."/>
            <person name="Meher P.K."/>
            <person name="Koringa P.G."/>
            <person name="Iquebal M.A."/>
            <person name="Das S.P."/>
            <person name="Bit A."/>
            <person name="Patnaik S."/>
            <person name="Patel N."/>
            <person name="Shah T.M."/>
            <person name="Hinsu A."/>
            <person name="Jena J.K."/>
        </authorList>
    </citation>
    <scope>NUCLEOTIDE SEQUENCE</scope>
    <source>
        <strain evidence="1">CIFAMagur01</strain>
        <tissue evidence="1">Testis</tissue>
    </source>
</reference>
<sequence>MDKDTGCSPLRLLPIRTLDSLTATSHLVSFAAVEMRRGMKVPLAVQGHIERKDTRG</sequence>
<dbReference type="AlphaFoldDB" id="A0A8J4UNH2"/>
<protein>
    <submittedName>
        <fullName evidence="1">Uncharacterized protein</fullName>
    </submittedName>
</protein>
<feature type="non-terminal residue" evidence="1">
    <location>
        <position position="56"/>
    </location>
</feature>
<proteinExistence type="predicted"/>
<dbReference type="Proteomes" id="UP000727407">
    <property type="component" value="Unassembled WGS sequence"/>
</dbReference>